<feature type="transmembrane region" description="Helical" evidence="2">
    <location>
        <begin position="215"/>
        <end position="233"/>
    </location>
</feature>
<feature type="transmembrane region" description="Helical" evidence="2">
    <location>
        <begin position="274"/>
        <end position="294"/>
    </location>
</feature>
<name>A0A7M5EB82_ANOFN</name>
<dbReference type="AlphaFoldDB" id="A0A7M5EB82"/>
<dbReference type="GO" id="GO:0015171">
    <property type="term" value="F:amino acid transmembrane transporter activity"/>
    <property type="evidence" value="ECO:0007669"/>
    <property type="project" value="TreeGrafter"/>
</dbReference>
<feature type="transmembrane region" description="Helical" evidence="2">
    <location>
        <begin position="687"/>
        <end position="709"/>
    </location>
</feature>
<dbReference type="VEuPathDB" id="VectorBase:AFUN005323"/>
<evidence type="ECO:0000313" key="3">
    <source>
        <dbReference type="EnsemblMetazoa" id="AFUN005323-PA"/>
    </source>
</evidence>
<evidence type="ECO:0000256" key="2">
    <source>
        <dbReference type="SAM" id="Phobius"/>
    </source>
</evidence>
<feature type="region of interest" description="Disordered" evidence="1">
    <location>
        <begin position="469"/>
        <end position="491"/>
    </location>
</feature>
<feature type="transmembrane region" description="Helical" evidence="2">
    <location>
        <begin position="123"/>
        <end position="142"/>
    </location>
</feature>
<reference evidence="3" key="1">
    <citation type="submission" date="2021-01" db="UniProtKB">
        <authorList>
            <consortium name="EnsemblMetazoa"/>
        </authorList>
    </citation>
    <scope>IDENTIFICATION</scope>
    <source>
        <strain evidence="3">FUMOZ</strain>
    </source>
</reference>
<feature type="transmembrane region" description="Helical" evidence="2">
    <location>
        <begin position="629"/>
        <end position="650"/>
    </location>
</feature>
<feature type="compositionally biased region" description="Low complexity" evidence="1">
    <location>
        <begin position="478"/>
        <end position="489"/>
    </location>
</feature>
<feature type="transmembrane region" description="Helical" evidence="2">
    <location>
        <begin position="656"/>
        <end position="675"/>
    </location>
</feature>
<keyword evidence="2" id="KW-0812">Transmembrane</keyword>
<sequence>MLRFPTVVQFVSRQRVTWSSRPGNPCGIFPLSAVCIRAKKEKPPRAGFFTRKELDFHDRVLHKPGAPVRVRVLPLCPRSLAKRQNTGFSMANVFECVVSGTGSRWMVGTLILTHLIAYNETGGPGLMIGMALAALYAAFAGTCKSGIKSLQISYIRTTHRVDFFCLFLAKWMDILALFSACAVLVRTLSSCLDAMTGGLARMYILGRNSPANEPWPDVIGVVVIFIVTGMFMLGLENTRIFGFLMMAGVLLVGTLIVIITGLRGNPGLFRTEPILPKGVVGLLSGTALSTFTYSNDLLNGNYIKRLLGLVVILLVLLSSELVGACLTMLIKFSSSHDYEAVPILSILELKDFHKLIPAVACLLVLTCSGALLELFPEMYTQIVQLTTSDWRILAKQIGYENRDSGSPTLTIFTGGSLCAMLAFACPLENLTYILAASNVLATLLRSFHFLYLPFRPHYLEQQNESSLGYSRLNTGKPSTASSTSNTTSNGLRSGRRLDRLWCFKSSNFCTSTKAALAHHMLPGNRGPMSHTNGCNREEHEREWLLLGEPSSPKGPPHSPPGSTIESTVLSDQISDIECIALAKPENMDSEDSSTDIDAIVDEYRQKVTVSTAGYTSDGDTLRLPTANSWYLAIIFIVLIVLGSVITASGLMLWDTIMIIAGVNVVFIPATILLLFPRYDQANSSPTAPALMTCVITVLGSFILFSASFAQSWPALLLWFMAGLFLFIRCDTWCCLCLDRPGSGQTTLITSMSTAKTTTIRVPRPPKGAIIQARIAGHS</sequence>
<dbReference type="EnsemblMetazoa" id="AFUN005323-RA">
    <property type="protein sequence ID" value="AFUN005323-PA"/>
    <property type="gene ID" value="AFUN005323"/>
</dbReference>
<dbReference type="PANTHER" id="PTHR43243:SF98">
    <property type="entry name" value="TORN AND DIMINISHED RHABDOMERES, ISOFORM D"/>
    <property type="match status" value="1"/>
</dbReference>
<dbReference type="Gene3D" id="1.20.1740.10">
    <property type="entry name" value="Amino acid/polyamine transporter I"/>
    <property type="match status" value="1"/>
</dbReference>
<feature type="transmembrane region" description="Helical" evidence="2">
    <location>
        <begin position="715"/>
        <end position="737"/>
    </location>
</feature>
<feature type="transmembrane region" description="Helical" evidence="2">
    <location>
        <begin position="240"/>
        <end position="262"/>
    </location>
</feature>
<evidence type="ECO:0000256" key="1">
    <source>
        <dbReference type="SAM" id="MobiDB-lite"/>
    </source>
</evidence>
<dbReference type="VEuPathDB" id="VectorBase:AFUN2_005457"/>
<dbReference type="GO" id="GO:0005886">
    <property type="term" value="C:plasma membrane"/>
    <property type="evidence" value="ECO:0007669"/>
    <property type="project" value="TreeGrafter"/>
</dbReference>
<keyword evidence="2" id="KW-1133">Transmembrane helix</keyword>
<organism evidence="3">
    <name type="scientific">Anopheles funestus</name>
    <name type="common">African malaria mosquito</name>
    <dbReference type="NCBI Taxonomy" id="62324"/>
    <lineage>
        <taxon>Eukaryota</taxon>
        <taxon>Metazoa</taxon>
        <taxon>Ecdysozoa</taxon>
        <taxon>Arthropoda</taxon>
        <taxon>Hexapoda</taxon>
        <taxon>Insecta</taxon>
        <taxon>Pterygota</taxon>
        <taxon>Neoptera</taxon>
        <taxon>Endopterygota</taxon>
        <taxon>Diptera</taxon>
        <taxon>Nematocera</taxon>
        <taxon>Culicoidea</taxon>
        <taxon>Culicidae</taxon>
        <taxon>Anophelinae</taxon>
        <taxon>Anopheles</taxon>
    </lineage>
</organism>
<feature type="transmembrane region" description="Helical" evidence="2">
    <location>
        <begin position="355"/>
        <end position="375"/>
    </location>
</feature>
<keyword evidence="2" id="KW-0472">Membrane</keyword>
<protein>
    <submittedName>
        <fullName evidence="3">Uncharacterized protein</fullName>
    </submittedName>
</protein>
<feature type="transmembrane region" description="Helical" evidence="2">
    <location>
        <begin position="306"/>
        <end position="330"/>
    </location>
</feature>
<proteinExistence type="predicted"/>
<feature type="transmembrane region" description="Helical" evidence="2">
    <location>
        <begin position="163"/>
        <end position="185"/>
    </location>
</feature>
<accession>A0A7M5EB82</accession>
<dbReference type="PANTHER" id="PTHR43243">
    <property type="entry name" value="INNER MEMBRANE TRANSPORTER YGJI-RELATED"/>
    <property type="match status" value="1"/>
</dbReference>